<dbReference type="SUPFAM" id="SSF52980">
    <property type="entry name" value="Restriction endonuclease-like"/>
    <property type="match status" value="1"/>
</dbReference>
<sequence>MKHKGQYIRKQDGSTQPFDTEKFIYSLVKSGLSNEAAQELAEDVLQRTKPYESTRDLKRRTHSLLYRKHPDAACRYRLKDALMKLGPTGYPFEHLMAQVLAKQGFKTQVGQQLKGKCVQHEVDVIAVANDTVLLMECKYHNQPHVKSDVKVPLYVKARFDDLRHLYPDKKLIYSVACNTRFSDDALMYGQCAGIQMISWKHPAHNSLNYLLDHFKVYPISVLRWLHRSELEVLFENAIYTTRDLVRSSEILFNFVKDPLRRKRILDEAAALND</sequence>
<organism evidence="1 2">
    <name type="scientific">Thermaurantimonas aggregans</name>
    <dbReference type="NCBI Taxonomy" id="2173829"/>
    <lineage>
        <taxon>Bacteria</taxon>
        <taxon>Pseudomonadati</taxon>
        <taxon>Bacteroidota</taxon>
        <taxon>Flavobacteriia</taxon>
        <taxon>Flavobacteriales</taxon>
        <taxon>Schleiferiaceae</taxon>
        <taxon>Thermaurantimonas</taxon>
    </lineage>
</organism>
<keyword evidence="2" id="KW-1185">Reference proteome</keyword>
<proteinExistence type="predicted"/>
<accession>A0A401XM11</accession>
<dbReference type="OrthoDB" id="320396at2"/>
<dbReference type="GO" id="GO:0003676">
    <property type="term" value="F:nucleic acid binding"/>
    <property type="evidence" value="ECO:0007669"/>
    <property type="project" value="InterPro"/>
</dbReference>
<comment type="caution">
    <text evidence="1">The sequence shown here is derived from an EMBL/GenBank/DDBJ whole genome shotgun (WGS) entry which is preliminary data.</text>
</comment>
<gene>
    <name evidence="1" type="ORF">JCM31826_15160</name>
</gene>
<protein>
    <recommendedName>
        <fullName evidence="3">ATP-cone domain-containing protein</fullName>
    </recommendedName>
</protein>
<dbReference type="EMBL" id="BHZE01000015">
    <property type="protein sequence ID" value="GCD78034.1"/>
    <property type="molecule type" value="Genomic_DNA"/>
</dbReference>
<evidence type="ECO:0000313" key="1">
    <source>
        <dbReference type="EMBL" id="GCD78034.1"/>
    </source>
</evidence>
<dbReference type="InterPro" id="IPR011335">
    <property type="entry name" value="Restrct_endonuc-II-like"/>
</dbReference>
<name>A0A401XM11_9FLAO</name>
<evidence type="ECO:0008006" key="3">
    <source>
        <dbReference type="Google" id="ProtNLM"/>
    </source>
</evidence>
<dbReference type="RefSeq" id="WP_124398097.1">
    <property type="nucleotide sequence ID" value="NZ_BHZE01000015.1"/>
</dbReference>
<dbReference type="Gene3D" id="3.40.1350.10">
    <property type="match status" value="1"/>
</dbReference>
<evidence type="ECO:0000313" key="2">
    <source>
        <dbReference type="Proteomes" id="UP000286715"/>
    </source>
</evidence>
<dbReference type="Proteomes" id="UP000286715">
    <property type="component" value="Unassembled WGS sequence"/>
</dbReference>
<dbReference type="AlphaFoldDB" id="A0A401XM11"/>
<dbReference type="InterPro" id="IPR011856">
    <property type="entry name" value="tRNA_endonuc-like_dom_sf"/>
</dbReference>
<reference evidence="1 2" key="1">
    <citation type="submission" date="2018-11" db="EMBL/GenBank/DDBJ databases">
        <title>Schleiferia aggregans sp. nov., a moderately thermophilic heterotrophic bacterium isolated from microbial mats at a terrestrial hot spring.</title>
        <authorList>
            <person name="Iino T."/>
            <person name="Ohkuma M."/>
            <person name="Haruta S."/>
        </authorList>
    </citation>
    <scope>NUCLEOTIDE SEQUENCE [LARGE SCALE GENOMIC DNA]</scope>
    <source>
        <strain evidence="1 2">LA</strain>
    </source>
</reference>